<dbReference type="AlphaFoldDB" id="A0A1M7PKD5"/>
<sequence>MLRRLLTEWKAWNEAIGGLDHPVDDEILDLGKRIQKLEEELSAMRLVTSFERSDD</sequence>
<accession>A0A1M7PKD5</accession>
<gene>
    <name evidence="1" type="ORF">SAMN05444272_4482</name>
</gene>
<keyword evidence="2" id="KW-1185">Reference proteome</keyword>
<organism evidence="1 2">
    <name type="scientific">Roseibium suaedae</name>
    <dbReference type="NCBI Taxonomy" id="735517"/>
    <lineage>
        <taxon>Bacteria</taxon>
        <taxon>Pseudomonadati</taxon>
        <taxon>Pseudomonadota</taxon>
        <taxon>Alphaproteobacteria</taxon>
        <taxon>Hyphomicrobiales</taxon>
        <taxon>Stappiaceae</taxon>
        <taxon>Roseibium</taxon>
    </lineage>
</organism>
<name>A0A1M7PKD5_9HYPH</name>
<dbReference type="STRING" id="735517.SAMN05444272_4482"/>
<evidence type="ECO:0000313" key="1">
    <source>
        <dbReference type="EMBL" id="SHN17471.1"/>
    </source>
</evidence>
<proteinExistence type="predicted"/>
<reference evidence="1 2" key="1">
    <citation type="submission" date="2016-11" db="EMBL/GenBank/DDBJ databases">
        <authorList>
            <person name="Jaros S."/>
            <person name="Januszkiewicz K."/>
            <person name="Wedrychowicz H."/>
        </authorList>
    </citation>
    <scope>NUCLEOTIDE SEQUENCE [LARGE SCALE GENOMIC DNA]</scope>
    <source>
        <strain evidence="1 2">DSM 22153</strain>
    </source>
</reference>
<dbReference type="EMBL" id="FRBW01000008">
    <property type="protein sequence ID" value="SHN17471.1"/>
    <property type="molecule type" value="Genomic_DNA"/>
</dbReference>
<evidence type="ECO:0000313" key="2">
    <source>
        <dbReference type="Proteomes" id="UP000186002"/>
    </source>
</evidence>
<protein>
    <submittedName>
        <fullName evidence="1">Uncharacterized protein</fullName>
    </submittedName>
</protein>
<dbReference type="Proteomes" id="UP000186002">
    <property type="component" value="Unassembled WGS sequence"/>
</dbReference>